<feature type="chain" id="PRO_5041422498" evidence="1">
    <location>
        <begin position="17"/>
        <end position="187"/>
    </location>
</feature>
<feature type="signal peptide" evidence="1">
    <location>
        <begin position="1"/>
        <end position="16"/>
    </location>
</feature>
<evidence type="ECO:0000313" key="3">
    <source>
        <dbReference type="Proteomes" id="UP001238179"/>
    </source>
</evidence>
<dbReference type="RefSeq" id="WP_316411698.1">
    <property type="nucleotide sequence ID" value="NZ_AP027080.1"/>
</dbReference>
<keyword evidence="1" id="KW-0732">Signal</keyword>
<evidence type="ECO:0000313" key="2">
    <source>
        <dbReference type="EMBL" id="BDU73055.1"/>
    </source>
</evidence>
<keyword evidence="3" id="KW-1185">Reference proteome</keyword>
<protein>
    <submittedName>
        <fullName evidence="2">Uncharacterized protein</fullName>
    </submittedName>
</protein>
<organism evidence="2 3">
    <name type="scientific">Mesoterricola silvestris</name>
    <dbReference type="NCBI Taxonomy" id="2927979"/>
    <lineage>
        <taxon>Bacteria</taxon>
        <taxon>Pseudomonadati</taxon>
        <taxon>Acidobacteriota</taxon>
        <taxon>Holophagae</taxon>
        <taxon>Holophagales</taxon>
        <taxon>Holophagaceae</taxon>
        <taxon>Mesoterricola</taxon>
    </lineage>
</organism>
<name>A0AA48K9G9_9BACT</name>
<reference evidence="3" key="1">
    <citation type="journal article" date="2023" name="Int. J. Syst. Evol. Microbiol.">
        <title>Mesoterricola silvestris gen. nov., sp. nov., Mesoterricola sediminis sp. nov., Geothrix oryzae sp. nov., Geothrix edaphica sp. nov., Geothrix rubra sp. nov., and Geothrix limicola sp. nov., six novel members of Acidobacteriota isolated from soils.</title>
        <authorList>
            <person name="Itoh H."/>
            <person name="Sugisawa Y."/>
            <person name="Mise K."/>
            <person name="Xu Z."/>
            <person name="Kuniyasu M."/>
            <person name="Ushijima N."/>
            <person name="Kawano K."/>
            <person name="Kobayashi E."/>
            <person name="Shiratori Y."/>
            <person name="Masuda Y."/>
            <person name="Senoo K."/>
        </authorList>
    </citation>
    <scope>NUCLEOTIDE SEQUENCE [LARGE SCALE GENOMIC DNA]</scope>
    <source>
        <strain evidence="3">W79</strain>
    </source>
</reference>
<dbReference type="Proteomes" id="UP001238179">
    <property type="component" value="Chromosome"/>
</dbReference>
<gene>
    <name evidence="2" type="ORF">METEAL_22290</name>
</gene>
<sequence length="187" mass="20195">MRAWIMGFLVPGLALAQTPAVEILGKALPVVAGPMPSERLRDLAGGPGNSGIDVKIRRSARRTGFLPAVEVPRGEVLAITHEISSPAGWQAYRVDTAPGEKIHARLRADHEPWFVVKCVNRNGQLEQGMLQNLIRTGNPEATYVNPGKGPVTVYFVVDTTEILTGKEPYVLTLTREKVNGAGEPAKP</sequence>
<dbReference type="KEGG" id="msil:METEAL_22290"/>
<proteinExistence type="predicted"/>
<dbReference type="EMBL" id="AP027080">
    <property type="protein sequence ID" value="BDU73055.1"/>
    <property type="molecule type" value="Genomic_DNA"/>
</dbReference>
<evidence type="ECO:0000256" key="1">
    <source>
        <dbReference type="SAM" id="SignalP"/>
    </source>
</evidence>
<accession>A0AA48K9G9</accession>
<dbReference type="AlphaFoldDB" id="A0AA48K9G9"/>